<reference evidence="1" key="1">
    <citation type="submission" date="2020-05" db="EMBL/GenBank/DDBJ databases">
        <authorList>
            <person name="Chiriac C."/>
            <person name="Salcher M."/>
            <person name="Ghai R."/>
            <person name="Kavagutti S V."/>
        </authorList>
    </citation>
    <scope>NUCLEOTIDE SEQUENCE</scope>
</reference>
<protein>
    <submittedName>
        <fullName evidence="1">Uncharacterized protein</fullName>
    </submittedName>
</protein>
<evidence type="ECO:0000313" key="1">
    <source>
        <dbReference type="EMBL" id="CAB4191778.1"/>
    </source>
</evidence>
<proteinExistence type="predicted"/>
<gene>
    <name evidence="1" type="ORF">UFOVP1229_135</name>
</gene>
<accession>A0A6J5RDL6</accession>
<sequence>MTFVGEHGHKAIITQLCRIVSIVYFATDPECRHASDGFCDECPNTGGKVGYFRHDGKTIDFIKEAIRLKLEYDGIPIPEGFDEL</sequence>
<organism evidence="1">
    <name type="scientific">uncultured Caudovirales phage</name>
    <dbReference type="NCBI Taxonomy" id="2100421"/>
    <lineage>
        <taxon>Viruses</taxon>
        <taxon>Duplodnaviria</taxon>
        <taxon>Heunggongvirae</taxon>
        <taxon>Uroviricota</taxon>
        <taxon>Caudoviricetes</taxon>
        <taxon>Peduoviridae</taxon>
        <taxon>Maltschvirus</taxon>
        <taxon>Maltschvirus maltsch</taxon>
    </lineage>
</organism>
<name>A0A6J5RDL6_9CAUD</name>
<dbReference type="EMBL" id="LR797178">
    <property type="protein sequence ID" value="CAB4191778.1"/>
    <property type="molecule type" value="Genomic_DNA"/>
</dbReference>